<feature type="region of interest" description="Disordered" evidence="1">
    <location>
        <begin position="1"/>
        <end position="49"/>
    </location>
</feature>
<dbReference type="Proteomes" id="UP001177003">
    <property type="component" value="Chromosome 0"/>
</dbReference>
<name>A0AA35Y1R7_LACSI</name>
<proteinExistence type="predicted"/>
<keyword evidence="3" id="KW-1185">Reference proteome</keyword>
<dbReference type="EMBL" id="OX465086">
    <property type="protein sequence ID" value="CAI9261615.1"/>
    <property type="molecule type" value="Genomic_DNA"/>
</dbReference>
<gene>
    <name evidence="2" type="ORF">LSALG_LOCUS2396</name>
</gene>
<dbReference type="AlphaFoldDB" id="A0AA35Y1R7"/>
<evidence type="ECO:0000313" key="2">
    <source>
        <dbReference type="EMBL" id="CAI9261615.1"/>
    </source>
</evidence>
<sequence>MNHADTSIVASLLKRSSSARAPRPNSKESRGSRTHVPHTSVESNDPVETQTSAALDDYRMISNPALKNAKENIPSSDSEVPSIGVFPSSSVQFGMRLNHSQTTTTEANVVTMSPLSLESNIPGSSSMFTNFSSTKPPSDPNPPMSAVNVIPSSGKEALIPTLASLAALLPQFQHPFTTTDVPRTLDWQMLLMKKLLTTLGPTSWRGIPSFVCTLLNSMDFGDVNDVVQIAAIQLVLHQACADMKEKHVNAFEGKTFLYSYPGTEHQGLDHFSSMVSQKYSLFKHLEGDSVDMNILKEKLGALEPSLNPGGTSSNV</sequence>
<feature type="compositionally biased region" description="Low complexity" evidence="1">
    <location>
        <begin position="10"/>
        <end position="24"/>
    </location>
</feature>
<protein>
    <submittedName>
        <fullName evidence="2">Uncharacterized protein</fullName>
    </submittedName>
</protein>
<accession>A0AA35Y1R7</accession>
<feature type="compositionally biased region" description="Polar residues" evidence="1">
    <location>
        <begin position="40"/>
        <end position="49"/>
    </location>
</feature>
<reference evidence="2" key="1">
    <citation type="submission" date="2023-04" db="EMBL/GenBank/DDBJ databases">
        <authorList>
            <person name="Vijverberg K."/>
            <person name="Xiong W."/>
            <person name="Schranz E."/>
        </authorList>
    </citation>
    <scope>NUCLEOTIDE SEQUENCE</scope>
</reference>
<evidence type="ECO:0000313" key="3">
    <source>
        <dbReference type="Proteomes" id="UP001177003"/>
    </source>
</evidence>
<organism evidence="2 3">
    <name type="scientific">Lactuca saligna</name>
    <name type="common">Willowleaf lettuce</name>
    <dbReference type="NCBI Taxonomy" id="75948"/>
    <lineage>
        <taxon>Eukaryota</taxon>
        <taxon>Viridiplantae</taxon>
        <taxon>Streptophyta</taxon>
        <taxon>Embryophyta</taxon>
        <taxon>Tracheophyta</taxon>
        <taxon>Spermatophyta</taxon>
        <taxon>Magnoliopsida</taxon>
        <taxon>eudicotyledons</taxon>
        <taxon>Gunneridae</taxon>
        <taxon>Pentapetalae</taxon>
        <taxon>asterids</taxon>
        <taxon>campanulids</taxon>
        <taxon>Asterales</taxon>
        <taxon>Asteraceae</taxon>
        <taxon>Cichorioideae</taxon>
        <taxon>Cichorieae</taxon>
        <taxon>Lactucinae</taxon>
        <taxon>Lactuca</taxon>
    </lineage>
</organism>
<evidence type="ECO:0000256" key="1">
    <source>
        <dbReference type="SAM" id="MobiDB-lite"/>
    </source>
</evidence>